<evidence type="ECO:0000313" key="3">
    <source>
        <dbReference type="Proteomes" id="UP000001072"/>
    </source>
</evidence>
<feature type="transmembrane region" description="Helical" evidence="1">
    <location>
        <begin position="43"/>
        <end position="69"/>
    </location>
</feature>
<dbReference type="AlphaFoldDB" id="F4R9Y1"/>
<feature type="transmembrane region" description="Helical" evidence="1">
    <location>
        <begin position="134"/>
        <end position="156"/>
    </location>
</feature>
<evidence type="ECO:0000256" key="1">
    <source>
        <dbReference type="SAM" id="Phobius"/>
    </source>
</evidence>
<organism evidence="3">
    <name type="scientific">Melampsora larici-populina (strain 98AG31 / pathotype 3-4-7)</name>
    <name type="common">Poplar leaf rust fungus</name>
    <dbReference type="NCBI Taxonomy" id="747676"/>
    <lineage>
        <taxon>Eukaryota</taxon>
        <taxon>Fungi</taxon>
        <taxon>Dikarya</taxon>
        <taxon>Basidiomycota</taxon>
        <taxon>Pucciniomycotina</taxon>
        <taxon>Pucciniomycetes</taxon>
        <taxon>Pucciniales</taxon>
        <taxon>Melampsoraceae</taxon>
        <taxon>Melampsora</taxon>
    </lineage>
</organism>
<feature type="transmembrane region" description="Helical" evidence="1">
    <location>
        <begin position="215"/>
        <end position="237"/>
    </location>
</feature>
<accession>F4R9Y1</accession>
<keyword evidence="1" id="KW-0812">Transmembrane</keyword>
<keyword evidence="3" id="KW-1185">Reference proteome</keyword>
<dbReference type="EMBL" id="GL883094">
    <property type="protein sequence ID" value="EGG10611.1"/>
    <property type="molecule type" value="Genomic_DNA"/>
</dbReference>
<dbReference type="Proteomes" id="UP000001072">
    <property type="component" value="Unassembled WGS sequence"/>
</dbReference>
<dbReference type="VEuPathDB" id="FungiDB:MELLADRAFT_93641"/>
<evidence type="ECO:0000313" key="2">
    <source>
        <dbReference type="EMBL" id="EGG10611.1"/>
    </source>
</evidence>
<keyword evidence="1" id="KW-0472">Membrane</keyword>
<feature type="transmembrane region" description="Helical" evidence="1">
    <location>
        <begin position="290"/>
        <end position="317"/>
    </location>
</feature>
<dbReference type="HOGENOM" id="CLU_636273_0_0_1"/>
<dbReference type="OrthoDB" id="2503049at2759"/>
<feature type="transmembrane region" description="Helical" evidence="1">
    <location>
        <begin position="329"/>
        <end position="351"/>
    </location>
</feature>
<gene>
    <name evidence="2" type="ORF">MELLADRAFT_93641</name>
</gene>
<protein>
    <submittedName>
        <fullName evidence="2">Uncharacterized protein</fullName>
    </submittedName>
</protein>
<sequence>MISTAIPPNWKEVVQRAGTGKDPFRYLLRTVDELAYPKVPDSLFGILIGFAAVYFAVIVICFCLLIIPVTRGQDARKRHFWLYKKHHLPSSNTPYYIYNSGLFARRIYMYVWLPGYYGFHVTAFSSLYTSFLNVLFFTIPVLVTIQTAVWALLLFISTKNQNQAYLEFASAALAGSKNWTTSVGVETSASTLVLSRLTAYLHTCDKFVVIARWAAVCWSLIGLVLAGFYAFAAAVLIKLLKHCMNVAGGTVSHFTRTWEYHVETPGALDMSFDSIKLKAQPAIKRLNDEYVYLVGHCSVMTVCLLSDGIVGIVIAIKTERTVTDPKWRIVGNWITLVGSCFISVAMLIQSWRMLSERDTTQSSSTSMEKCGYEEEVTPARFIVETDDDFFSEELHQIQKISGFVEDSDVSSKNTIIPSELSLHIETEKGPK</sequence>
<feature type="transmembrane region" description="Helical" evidence="1">
    <location>
        <begin position="107"/>
        <end position="128"/>
    </location>
</feature>
<dbReference type="KEGG" id="mlr:MELLADRAFT_93641"/>
<name>F4R9Y1_MELLP</name>
<dbReference type="InParanoid" id="F4R9Y1"/>
<dbReference type="GeneID" id="18936643"/>
<dbReference type="RefSeq" id="XP_007406080.1">
    <property type="nucleotide sequence ID" value="XM_007406018.1"/>
</dbReference>
<proteinExistence type="predicted"/>
<reference evidence="3" key="1">
    <citation type="journal article" date="2011" name="Proc. Natl. Acad. Sci. U.S.A.">
        <title>Obligate biotrophy features unraveled by the genomic analysis of rust fungi.</title>
        <authorList>
            <person name="Duplessis S."/>
            <person name="Cuomo C.A."/>
            <person name="Lin Y.-C."/>
            <person name="Aerts A."/>
            <person name="Tisserant E."/>
            <person name="Veneault-Fourrey C."/>
            <person name="Joly D.L."/>
            <person name="Hacquard S."/>
            <person name="Amselem J."/>
            <person name="Cantarel B.L."/>
            <person name="Chiu R."/>
            <person name="Coutinho P.M."/>
            <person name="Feau N."/>
            <person name="Field M."/>
            <person name="Frey P."/>
            <person name="Gelhaye E."/>
            <person name="Goldberg J."/>
            <person name="Grabherr M.G."/>
            <person name="Kodira C.D."/>
            <person name="Kohler A."/>
            <person name="Kuees U."/>
            <person name="Lindquist E.A."/>
            <person name="Lucas S.M."/>
            <person name="Mago R."/>
            <person name="Mauceli E."/>
            <person name="Morin E."/>
            <person name="Murat C."/>
            <person name="Pangilinan J.L."/>
            <person name="Park R."/>
            <person name="Pearson M."/>
            <person name="Quesneville H."/>
            <person name="Rouhier N."/>
            <person name="Sakthikumar S."/>
            <person name="Salamov A.A."/>
            <person name="Schmutz J."/>
            <person name="Selles B."/>
            <person name="Shapiro H."/>
            <person name="Tanguay P."/>
            <person name="Tuskan G.A."/>
            <person name="Henrissat B."/>
            <person name="Van de Peer Y."/>
            <person name="Rouze P."/>
            <person name="Ellis J.G."/>
            <person name="Dodds P.N."/>
            <person name="Schein J.E."/>
            <person name="Zhong S."/>
            <person name="Hamelin R.C."/>
            <person name="Grigoriev I.V."/>
            <person name="Szabo L.J."/>
            <person name="Martin F."/>
        </authorList>
    </citation>
    <scope>NUCLEOTIDE SEQUENCE [LARGE SCALE GENOMIC DNA]</scope>
    <source>
        <strain evidence="3">98AG31 / pathotype 3-4-7</strain>
    </source>
</reference>
<keyword evidence="1" id="KW-1133">Transmembrane helix</keyword>